<organism evidence="3">
    <name type="scientific">Tanacetum cinerariifolium</name>
    <name type="common">Dalmatian daisy</name>
    <name type="synonym">Chrysanthemum cinerariifolium</name>
    <dbReference type="NCBI Taxonomy" id="118510"/>
    <lineage>
        <taxon>Eukaryota</taxon>
        <taxon>Viridiplantae</taxon>
        <taxon>Streptophyta</taxon>
        <taxon>Embryophyta</taxon>
        <taxon>Tracheophyta</taxon>
        <taxon>Spermatophyta</taxon>
        <taxon>Magnoliopsida</taxon>
        <taxon>eudicotyledons</taxon>
        <taxon>Gunneridae</taxon>
        <taxon>Pentapetalae</taxon>
        <taxon>asterids</taxon>
        <taxon>campanulids</taxon>
        <taxon>Asterales</taxon>
        <taxon>Asteraceae</taxon>
        <taxon>Asteroideae</taxon>
        <taxon>Anthemideae</taxon>
        <taxon>Anthemidinae</taxon>
        <taxon>Tanacetum</taxon>
    </lineage>
</organism>
<proteinExistence type="predicted"/>
<dbReference type="EMBL" id="BKCJ010030734">
    <property type="protein sequence ID" value="GEV67733.1"/>
    <property type="molecule type" value="Genomic_DNA"/>
</dbReference>
<name>A0A699GWC3_TANCI</name>
<dbReference type="Pfam" id="PF03732">
    <property type="entry name" value="Retrotrans_gag"/>
    <property type="match status" value="1"/>
</dbReference>
<sequence>MRELRRKLFRGADDEDAHEHVQRVLEIADLFHFPGVTHDAVMLRVFPITLKGPALRWKSRLSAGSITTWDLLEKAFIRQYCSSFKTVKILEDIHNFKQEMDEPLYHAWERYIDLLYRCSRHDMNSQQKEGYRNTIELLEGNNVVPLRSDTIRLVQNGCSFHGLSSINIIIICSKKPNKSHDNKAKEEEEWKGKSKNISNNPPSPPDPTILLITKKVRKFNSFLESFCLVPQSSDINFICTKEDDGDVMFIEIIKKYDDSHERELEVDENTITGGLGVEYFDIFPSKSELAYHKYLMSGPIPSMFSRNPIIIGGRNFTYVSNFMIVEDISSIIDPRLSQVVLGKPFVEVSNMTHDLSLRVVRFTNGTEEIAYKIPHKIEQYNSLSDLEKEHTKSVYFRNEEDKRRGVDYVMSKILGFYKECMELGPEYLTGLEDEEGVT</sequence>
<reference evidence="3" key="1">
    <citation type="journal article" date="2019" name="Sci. Rep.">
        <title>Draft genome of Tanacetum cinerariifolium, the natural source of mosquito coil.</title>
        <authorList>
            <person name="Yamashiro T."/>
            <person name="Shiraishi A."/>
            <person name="Satake H."/>
            <person name="Nakayama K."/>
        </authorList>
    </citation>
    <scope>NUCLEOTIDE SEQUENCE</scope>
</reference>
<gene>
    <name evidence="3" type="ORF">Tci_139710</name>
</gene>
<accession>A0A699GWC3</accession>
<dbReference type="PANTHER" id="PTHR33223:SF11">
    <property type="entry name" value="ELEMENT PROTEIN, PUTATIVE-RELATED"/>
    <property type="match status" value="1"/>
</dbReference>
<protein>
    <submittedName>
        <fullName evidence="3">Retrotransposon Orf1</fullName>
    </submittedName>
</protein>
<comment type="caution">
    <text evidence="3">The sequence shown here is derived from an EMBL/GenBank/DDBJ whole genome shotgun (WGS) entry which is preliminary data.</text>
</comment>
<feature type="compositionally biased region" description="Basic and acidic residues" evidence="1">
    <location>
        <begin position="178"/>
        <end position="192"/>
    </location>
</feature>
<feature type="domain" description="Retrotransposon gag" evidence="2">
    <location>
        <begin position="45"/>
        <end position="128"/>
    </location>
</feature>
<dbReference type="InterPro" id="IPR005162">
    <property type="entry name" value="Retrotrans_gag_dom"/>
</dbReference>
<evidence type="ECO:0000313" key="3">
    <source>
        <dbReference type="EMBL" id="GEV67733.1"/>
    </source>
</evidence>
<dbReference type="PANTHER" id="PTHR33223">
    <property type="entry name" value="CCHC-TYPE DOMAIN-CONTAINING PROTEIN"/>
    <property type="match status" value="1"/>
</dbReference>
<feature type="region of interest" description="Disordered" evidence="1">
    <location>
        <begin position="177"/>
        <end position="206"/>
    </location>
</feature>
<evidence type="ECO:0000259" key="2">
    <source>
        <dbReference type="Pfam" id="PF03732"/>
    </source>
</evidence>
<dbReference type="AlphaFoldDB" id="A0A699GWC3"/>
<evidence type="ECO:0000256" key="1">
    <source>
        <dbReference type="SAM" id="MobiDB-lite"/>
    </source>
</evidence>